<comment type="caution">
    <text evidence="1">The sequence shown here is derived from an EMBL/GenBank/DDBJ whole genome shotgun (WGS) entry which is preliminary data.</text>
</comment>
<keyword evidence="2" id="KW-1185">Reference proteome</keyword>
<sequence length="444" mass="46868">MLLASGSNSHGQLGNGSADDAHRFTTCQFAGCEPGQLPAHTRRIRQIVCGAKHTLLLLERVDQTGDSTSERIELWGCGDGTNEKLGLGFKDGSLARMDPESSSNSNAFQSWEFSVVDMALQLQLAGYGCRLIAAGFETSYVVLSPTTISGPDVVVSMGSNDLGALGAGFDTPAGSHIVSFDTVLADAATLRVHSLFAGPRHVVAEVSSAQDTRLLVSWGACRHGQLGAATVSAYATPHVLRFPVDITVDLATDSIRSCALGEQHTVFLFESGRIVGLGSNRRGQLLGIDTGVSAAAVGCTWKGTYLLTSAGDTRSPRVLATGSNSHGQLGRSESEEGLQPVEFALATNQQFDTLVCGSEHALALTSFHPTLNADIEVHHKPSLSPSTQLWGWGWNEHGNLGLGNTRDVTIPTKIWPPSLSNDHDDSPHVSGLWAGCGTTWIAVS</sequence>
<dbReference type="EMBL" id="MU267673">
    <property type="protein sequence ID" value="KAH7911598.1"/>
    <property type="molecule type" value="Genomic_DNA"/>
</dbReference>
<name>A0ACB8AFA4_9AGAM</name>
<evidence type="ECO:0000313" key="2">
    <source>
        <dbReference type="Proteomes" id="UP000790377"/>
    </source>
</evidence>
<protein>
    <submittedName>
        <fullName evidence="1">Regulator of chromosome condensation 1/beta-lactamase-inhibitor protein II</fullName>
    </submittedName>
</protein>
<evidence type="ECO:0000313" key="1">
    <source>
        <dbReference type="EMBL" id="KAH7911598.1"/>
    </source>
</evidence>
<gene>
    <name evidence="1" type="ORF">BJ138DRAFT_900259</name>
</gene>
<proteinExistence type="predicted"/>
<accession>A0ACB8AFA4</accession>
<organism evidence="1 2">
    <name type="scientific">Hygrophoropsis aurantiaca</name>
    <dbReference type="NCBI Taxonomy" id="72124"/>
    <lineage>
        <taxon>Eukaryota</taxon>
        <taxon>Fungi</taxon>
        <taxon>Dikarya</taxon>
        <taxon>Basidiomycota</taxon>
        <taxon>Agaricomycotina</taxon>
        <taxon>Agaricomycetes</taxon>
        <taxon>Agaricomycetidae</taxon>
        <taxon>Boletales</taxon>
        <taxon>Coniophorineae</taxon>
        <taxon>Hygrophoropsidaceae</taxon>
        <taxon>Hygrophoropsis</taxon>
    </lineage>
</organism>
<reference evidence="1" key="1">
    <citation type="journal article" date="2021" name="New Phytol.">
        <title>Evolutionary innovations through gain and loss of genes in the ectomycorrhizal Boletales.</title>
        <authorList>
            <person name="Wu G."/>
            <person name="Miyauchi S."/>
            <person name="Morin E."/>
            <person name="Kuo A."/>
            <person name="Drula E."/>
            <person name="Varga T."/>
            <person name="Kohler A."/>
            <person name="Feng B."/>
            <person name="Cao Y."/>
            <person name="Lipzen A."/>
            <person name="Daum C."/>
            <person name="Hundley H."/>
            <person name="Pangilinan J."/>
            <person name="Johnson J."/>
            <person name="Barry K."/>
            <person name="LaButti K."/>
            <person name="Ng V."/>
            <person name="Ahrendt S."/>
            <person name="Min B."/>
            <person name="Choi I.G."/>
            <person name="Park H."/>
            <person name="Plett J.M."/>
            <person name="Magnuson J."/>
            <person name="Spatafora J.W."/>
            <person name="Nagy L.G."/>
            <person name="Henrissat B."/>
            <person name="Grigoriev I.V."/>
            <person name="Yang Z.L."/>
            <person name="Xu J."/>
            <person name="Martin F.M."/>
        </authorList>
    </citation>
    <scope>NUCLEOTIDE SEQUENCE</scope>
    <source>
        <strain evidence="1">ATCC 28755</strain>
    </source>
</reference>
<dbReference type="Proteomes" id="UP000790377">
    <property type="component" value="Unassembled WGS sequence"/>
</dbReference>